<feature type="compositionally biased region" description="Basic and acidic residues" evidence="1">
    <location>
        <begin position="1"/>
        <end position="12"/>
    </location>
</feature>
<organism evidence="2 3">
    <name type="scientific">Canavalia gladiata</name>
    <name type="common">Sword bean</name>
    <name type="synonym">Dolichos gladiatus</name>
    <dbReference type="NCBI Taxonomy" id="3824"/>
    <lineage>
        <taxon>Eukaryota</taxon>
        <taxon>Viridiplantae</taxon>
        <taxon>Streptophyta</taxon>
        <taxon>Embryophyta</taxon>
        <taxon>Tracheophyta</taxon>
        <taxon>Spermatophyta</taxon>
        <taxon>Magnoliopsida</taxon>
        <taxon>eudicotyledons</taxon>
        <taxon>Gunneridae</taxon>
        <taxon>Pentapetalae</taxon>
        <taxon>rosids</taxon>
        <taxon>fabids</taxon>
        <taxon>Fabales</taxon>
        <taxon>Fabaceae</taxon>
        <taxon>Papilionoideae</taxon>
        <taxon>50 kb inversion clade</taxon>
        <taxon>NPAAA clade</taxon>
        <taxon>indigoferoid/millettioid clade</taxon>
        <taxon>Phaseoleae</taxon>
        <taxon>Canavalia</taxon>
    </lineage>
</organism>
<comment type="caution">
    <text evidence="2">The sequence shown here is derived from an EMBL/GenBank/DDBJ whole genome shotgun (WGS) entry which is preliminary data.</text>
</comment>
<feature type="compositionally biased region" description="Polar residues" evidence="1">
    <location>
        <begin position="72"/>
        <end position="81"/>
    </location>
</feature>
<feature type="region of interest" description="Disordered" evidence="1">
    <location>
        <begin position="1"/>
        <end position="23"/>
    </location>
</feature>
<accession>A0AAN9MZE3</accession>
<keyword evidence="3" id="KW-1185">Reference proteome</keyword>
<proteinExistence type="predicted"/>
<protein>
    <submittedName>
        <fullName evidence="2">Uncharacterized protein</fullName>
    </submittedName>
</protein>
<reference evidence="2 3" key="1">
    <citation type="submission" date="2024-01" db="EMBL/GenBank/DDBJ databases">
        <title>The genomes of 5 underutilized Papilionoideae crops provide insights into root nodulation and disease resistanc.</title>
        <authorList>
            <person name="Jiang F."/>
        </authorList>
    </citation>
    <scope>NUCLEOTIDE SEQUENCE [LARGE SCALE GENOMIC DNA]</scope>
    <source>
        <strain evidence="2">LVBAO_FW01</strain>
        <tissue evidence="2">Leaves</tissue>
    </source>
</reference>
<feature type="region of interest" description="Disordered" evidence="1">
    <location>
        <begin position="117"/>
        <end position="159"/>
    </location>
</feature>
<feature type="region of interest" description="Disordered" evidence="1">
    <location>
        <begin position="72"/>
        <end position="95"/>
    </location>
</feature>
<sequence length="159" mass="17329">MGRVKDKEKRLENNSNNSKAVSFAVENNSLKITSPKRMNGAHNTSGNSAVESNMCVGFCSGRIKRLALANSDTHTASLQQSNEERTEGEKENPIKEVTYGIEKVDNSVNGEHVIHLDDNDGQLATSSHASDQSSETMGTKQEQQHSESSGKVNKKRAVL</sequence>
<dbReference type="EMBL" id="JAYMYQ010000001">
    <property type="protein sequence ID" value="KAK7363884.1"/>
    <property type="molecule type" value="Genomic_DNA"/>
</dbReference>
<gene>
    <name evidence="2" type="ORF">VNO77_06044</name>
</gene>
<evidence type="ECO:0000256" key="1">
    <source>
        <dbReference type="SAM" id="MobiDB-lite"/>
    </source>
</evidence>
<feature type="compositionally biased region" description="Polar residues" evidence="1">
    <location>
        <begin position="122"/>
        <end position="151"/>
    </location>
</feature>
<feature type="compositionally biased region" description="Basic and acidic residues" evidence="1">
    <location>
        <begin position="82"/>
        <end position="94"/>
    </location>
</feature>
<feature type="compositionally biased region" description="Polar residues" evidence="1">
    <location>
        <begin position="13"/>
        <end position="23"/>
    </location>
</feature>
<evidence type="ECO:0000313" key="2">
    <source>
        <dbReference type="EMBL" id="KAK7363884.1"/>
    </source>
</evidence>
<dbReference type="Proteomes" id="UP001367508">
    <property type="component" value="Unassembled WGS sequence"/>
</dbReference>
<evidence type="ECO:0000313" key="3">
    <source>
        <dbReference type="Proteomes" id="UP001367508"/>
    </source>
</evidence>
<dbReference type="AlphaFoldDB" id="A0AAN9MZE3"/>
<name>A0AAN9MZE3_CANGL</name>